<evidence type="ECO:0000313" key="8">
    <source>
        <dbReference type="EMBL" id="OGH94940.1"/>
    </source>
</evidence>
<keyword evidence="2" id="KW-0805">Transcription regulation</keyword>
<keyword evidence="5" id="KW-0804">Transcription</keyword>
<dbReference type="PANTHER" id="PTHR43133:SF8">
    <property type="entry name" value="RNA POLYMERASE SIGMA FACTOR HI_1459-RELATED"/>
    <property type="match status" value="1"/>
</dbReference>
<dbReference type="Pfam" id="PF08281">
    <property type="entry name" value="Sigma70_r4_2"/>
    <property type="match status" value="1"/>
</dbReference>
<comment type="similarity">
    <text evidence="1">Belongs to the sigma-70 factor family. ECF subfamily.</text>
</comment>
<dbReference type="InterPro" id="IPR007627">
    <property type="entry name" value="RNA_pol_sigma70_r2"/>
</dbReference>
<organism evidence="8 9">
    <name type="scientific">Candidatus Magasanikbacteria bacterium RIFOXYD2_FULL_41_14</name>
    <dbReference type="NCBI Taxonomy" id="1798709"/>
    <lineage>
        <taxon>Bacteria</taxon>
        <taxon>Candidatus Magasanikiibacteriota</taxon>
    </lineage>
</organism>
<evidence type="ECO:0000259" key="7">
    <source>
        <dbReference type="Pfam" id="PF08281"/>
    </source>
</evidence>
<comment type="caution">
    <text evidence="8">The sequence shown here is derived from an EMBL/GenBank/DDBJ whole genome shotgun (WGS) entry which is preliminary data.</text>
</comment>
<evidence type="ECO:0000313" key="9">
    <source>
        <dbReference type="Proteomes" id="UP000178254"/>
    </source>
</evidence>
<evidence type="ECO:0000256" key="5">
    <source>
        <dbReference type="ARBA" id="ARBA00023163"/>
    </source>
</evidence>
<dbReference type="Proteomes" id="UP000178254">
    <property type="component" value="Unassembled WGS sequence"/>
</dbReference>
<keyword evidence="4" id="KW-0238">DNA-binding</keyword>
<evidence type="ECO:0000259" key="6">
    <source>
        <dbReference type="Pfam" id="PF04542"/>
    </source>
</evidence>
<dbReference type="EMBL" id="MFRE01000005">
    <property type="protein sequence ID" value="OGH94940.1"/>
    <property type="molecule type" value="Genomic_DNA"/>
</dbReference>
<dbReference type="InterPro" id="IPR014284">
    <property type="entry name" value="RNA_pol_sigma-70_dom"/>
</dbReference>
<keyword evidence="3" id="KW-0731">Sigma factor</keyword>
<evidence type="ECO:0008006" key="10">
    <source>
        <dbReference type="Google" id="ProtNLM"/>
    </source>
</evidence>
<protein>
    <recommendedName>
        <fullName evidence="10">RNA polymerase sigma factor 70 region 4 type 2 domain-containing protein</fullName>
    </recommendedName>
</protein>
<reference evidence="8 9" key="1">
    <citation type="journal article" date="2016" name="Nat. Commun.">
        <title>Thousands of microbial genomes shed light on interconnected biogeochemical processes in an aquifer system.</title>
        <authorList>
            <person name="Anantharaman K."/>
            <person name="Brown C.T."/>
            <person name="Hug L.A."/>
            <person name="Sharon I."/>
            <person name="Castelle C.J."/>
            <person name="Probst A.J."/>
            <person name="Thomas B.C."/>
            <person name="Singh A."/>
            <person name="Wilkins M.J."/>
            <person name="Karaoz U."/>
            <person name="Brodie E.L."/>
            <person name="Williams K.H."/>
            <person name="Hubbard S.S."/>
            <person name="Banfield J.F."/>
        </authorList>
    </citation>
    <scope>NUCLEOTIDE SEQUENCE [LARGE SCALE GENOMIC DNA]</scope>
</reference>
<dbReference type="InterPro" id="IPR013324">
    <property type="entry name" value="RNA_pol_sigma_r3/r4-like"/>
</dbReference>
<dbReference type="InterPro" id="IPR036388">
    <property type="entry name" value="WH-like_DNA-bd_sf"/>
</dbReference>
<accession>A0A1F6PFV5</accession>
<dbReference type="NCBIfam" id="TIGR02937">
    <property type="entry name" value="sigma70-ECF"/>
    <property type="match status" value="1"/>
</dbReference>
<gene>
    <name evidence="8" type="ORF">A2538_04595</name>
</gene>
<dbReference type="CDD" id="cd06171">
    <property type="entry name" value="Sigma70_r4"/>
    <property type="match status" value="1"/>
</dbReference>
<evidence type="ECO:0000256" key="1">
    <source>
        <dbReference type="ARBA" id="ARBA00010641"/>
    </source>
</evidence>
<evidence type="ECO:0000256" key="3">
    <source>
        <dbReference type="ARBA" id="ARBA00023082"/>
    </source>
</evidence>
<dbReference type="Gene3D" id="1.10.10.10">
    <property type="entry name" value="Winged helix-like DNA-binding domain superfamily/Winged helix DNA-binding domain"/>
    <property type="match status" value="1"/>
</dbReference>
<feature type="domain" description="RNA polymerase sigma factor 70 region 4 type 2" evidence="7">
    <location>
        <begin position="124"/>
        <end position="176"/>
    </location>
</feature>
<dbReference type="SUPFAM" id="SSF88659">
    <property type="entry name" value="Sigma3 and sigma4 domains of RNA polymerase sigma factors"/>
    <property type="match status" value="1"/>
</dbReference>
<dbReference type="GO" id="GO:0006352">
    <property type="term" value="P:DNA-templated transcription initiation"/>
    <property type="evidence" value="ECO:0007669"/>
    <property type="project" value="InterPro"/>
</dbReference>
<dbReference type="InterPro" id="IPR013249">
    <property type="entry name" value="RNA_pol_sigma70_r4_t2"/>
</dbReference>
<proteinExistence type="inferred from homology"/>
<dbReference type="GO" id="GO:0003677">
    <property type="term" value="F:DNA binding"/>
    <property type="evidence" value="ECO:0007669"/>
    <property type="project" value="UniProtKB-KW"/>
</dbReference>
<evidence type="ECO:0000256" key="2">
    <source>
        <dbReference type="ARBA" id="ARBA00023015"/>
    </source>
</evidence>
<name>A0A1F6PFV5_9BACT</name>
<feature type="domain" description="RNA polymerase sigma-70 region 2" evidence="6">
    <location>
        <begin position="26"/>
        <end position="94"/>
    </location>
</feature>
<dbReference type="Pfam" id="PF04542">
    <property type="entry name" value="Sigma70_r2"/>
    <property type="match status" value="1"/>
</dbReference>
<evidence type="ECO:0000256" key="4">
    <source>
        <dbReference type="ARBA" id="ARBA00023125"/>
    </source>
</evidence>
<dbReference type="SUPFAM" id="SSF88946">
    <property type="entry name" value="Sigma2 domain of RNA polymerase sigma factors"/>
    <property type="match status" value="1"/>
</dbReference>
<dbReference type="Gene3D" id="1.10.1740.10">
    <property type="match status" value="1"/>
</dbReference>
<dbReference type="InterPro" id="IPR013325">
    <property type="entry name" value="RNA_pol_sigma_r2"/>
</dbReference>
<dbReference type="PANTHER" id="PTHR43133">
    <property type="entry name" value="RNA POLYMERASE ECF-TYPE SIGMA FACTO"/>
    <property type="match status" value="1"/>
</dbReference>
<dbReference type="AlphaFoldDB" id="A0A1F6PFV5"/>
<dbReference type="STRING" id="1798709.A2538_04595"/>
<dbReference type="GO" id="GO:0016987">
    <property type="term" value="F:sigma factor activity"/>
    <property type="evidence" value="ECO:0007669"/>
    <property type="project" value="UniProtKB-KW"/>
</dbReference>
<dbReference type="InterPro" id="IPR039425">
    <property type="entry name" value="RNA_pol_sigma-70-like"/>
</dbReference>
<sequence length="184" mass="21402">MIGNWNEKILIFQLQTKRDPDAFASLYDIYVTRIYRFVYFKVGSHEDTEDLVSEIFLKTWNYVASHKDEELKSFSGLLYRVARNSIVDFYRAKKDVGSLEDDVALDVADTGKWYEDLTDKLDAQKILLAIKKLKQEYQEVITLRFVDELDIAEISEITGKGQVAVRVTLHRALKKLKEIVESNQ</sequence>